<feature type="compositionally biased region" description="Low complexity" evidence="1">
    <location>
        <begin position="289"/>
        <end position="413"/>
    </location>
</feature>
<dbReference type="EMBL" id="KB445553">
    <property type="protein sequence ID" value="EMC98292.1"/>
    <property type="molecule type" value="Genomic_DNA"/>
</dbReference>
<evidence type="ECO:0000313" key="2">
    <source>
        <dbReference type="EMBL" id="EMC98292.1"/>
    </source>
</evidence>
<feature type="region of interest" description="Disordered" evidence="1">
    <location>
        <begin position="244"/>
        <end position="415"/>
    </location>
</feature>
<dbReference type="AlphaFoldDB" id="M2LUM1"/>
<name>M2LUM1_BAUPA</name>
<sequence>MWRLLVLYVVQVTFALRFSLYSSVSVTATHSFALGFSAKQMVVSLVPLLVGVAAQSSVTSLSALPSAVCELINCEVSQVQARSSATPFCFSFLGPQVVTSTVTSTTSTYGWLHILPTRRVLPIMKHRIISKTLAVSTATITPSTVTVTGTITSTITVCATPTTVNAKYKRSLPSSSSSSLSIPSPLKTIASSLISSACRCLSIPLSTTTCPLTISKTATPVTSVTAKTTLSAVTVTVTPKVTITSCSGSSSSRAPSSNGPSFTSSVRSSARTSASSSASLLGTQLGRNSSPGVSSSSPVVSSSPVISSLPVLSSSPVVSSLPGVSSSSPVVSSSSPVISSSPIVSTSSPVVSSSDDPSTSSTPTTASDPTLSTSSTSSTPSTASASSTHSTTSTSSTSSTSTTSSTSSSTVASPTPPPFSAAACQDISSCGGCYAYTMFFAGSGVTAQYTGIYDPFEECNPPDAPCLTLPDCASFGWDFFTMQYDTADNDWECFPMDPPEAGNCPYTIVNSARLSVYGFCRSKCVSLNHRR</sequence>
<dbReference type="Proteomes" id="UP000011761">
    <property type="component" value="Unassembled WGS sequence"/>
</dbReference>
<dbReference type="KEGG" id="bcom:BAUCODRAFT_121169"/>
<organism evidence="2 3">
    <name type="scientific">Baudoinia panamericana (strain UAMH 10762)</name>
    <name type="common">Angels' share fungus</name>
    <name type="synonym">Baudoinia compniacensis (strain UAMH 10762)</name>
    <dbReference type="NCBI Taxonomy" id="717646"/>
    <lineage>
        <taxon>Eukaryota</taxon>
        <taxon>Fungi</taxon>
        <taxon>Dikarya</taxon>
        <taxon>Ascomycota</taxon>
        <taxon>Pezizomycotina</taxon>
        <taxon>Dothideomycetes</taxon>
        <taxon>Dothideomycetidae</taxon>
        <taxon>Mycosphaerellales</taxon>
        <taxon>Teratosphaeriaceae</taxon>
        <taxon>Baudoinia</taxon>
    </lineage>
</organism>
<proteinExistence type="predicted"/>
<reference evidence="2 3" key="1">
    <citation type="journal article" date="2012" name="PLoS Pathog.">
        <title>Diverse lifestyles and strategies of plant pathogenesis encoded in the genomes of eighteen Dothideomycetes fungi.</title>
        <authorList>
            <person name="Ohm R.A."/>
            <person name="Feau N."/>
            <person name="Henrissat B."/>
            <person name="Schoch C.L."/>
            <person name="Horwitz B.A."/>
            <person name="Barry K.W."/>
            <person name="Condon B.J."/>
            <person name="Copeland A.C."/>
            <person name="Dhillon B."/>
            <person name="Glaser F."/>
            <person name="Hesse C.N."/>
            <person name="Kosti I."/>
            <person name="LaButti K."/>
            <person name="Lindquist E.A."/>
            <person name="Lucas S."/>
            <person name="Salamov A.A."/>
            <person name="Bradshaw R.E."/>
            <person name="Ciuffetti L."/>
            <person name="Hamelin R.C."/>
            <person name="Kema G.H.J."/>
            <person name="Lawrence C."/>
            <person name="Scott J.A."/>
            <person name="Spatafora J.W."/>
            <person name="Turgeon B.G."/>
            <person name="de Wit P.J.G.M."/>
            <person name="Zhong S."/>
            <person name="Goodwin S.B."/>
            <person name="Grigoriev I.V."/>
        </authorList>
    </citation>
    <scope>NUCLEOTIDE SEQUENCE [LARGE SCALE GENOMIC DNA]</scope>
    <source>
        <strain evidence="2 3">UAMH 10762</strain>
    </source>
</reference>
<evidence type="ECO:0000256" key="1">
    <source>
        <dbReference type="SAM" id="MobiDB-lite"/>
    </source>
</evidence>
<dbReference type="OMA" id="STITVCA"/>
<feature type="compositionally biased region" description="Low complexity" evidence="1">
    <location>
        <begin position="244"/>
        <end position="279"/>
    </location>
</feature>
<gene>
    <name evidence="2" type="ORF">BAUCODRAFT_121169</name>
</gene>
<keyword evidence="3" id="KW-1185">Reference proteome</keyword>
<dbReference type="RefSeq" id="XP_007674985.1">
    <property type="nucleotide sequence ID" value="XM_007676795.1"/>
</dbReference>
<evidence type="ECO:0000313" key="3">
    <source>
        <dbReference type="Proteomes" id="UP000011761"/>
    </source>
</evidence>
<accession>M2LUM1</accession>
<dbReference type="HOGENOM" id="CLU_512844_0_0_1"/>
<dbReference type="GeneID" id="19107575"/>
<protein>
    <submittedName>
        <fullName evidence="2">Uncharacterized protein</fullName>
    </submittedName>
</protein>